<feature type="transmembrane region" description="Helical" evidence="4">
    <location>
        <begin position="221"/>
        <end position="243"/>
    </location>
</feature>
<sequence>MSAASSRLSGALVATLVAASFISLMSFGVRAAFGLFTAPLPPDLGITREAYSLAIAVQNLCWGVTQPFAGHLTDRFGARRVMLVGALLYLAGILGLMVSGTALHVLLSAGVLVGVGMGGASFSTALAALGRVMPESHRSWALGVGTAAGSLGQFVIVPLVQACIDLGAHWSAGAGCMAAGIASILVAAWFVREVPAAGGAAAVPAASARTVLGGAFAHRSYVWLVLGFFVCGFQLAFITTHFPAYLGDLGVSASLSSWAVAMIGLFNVLGAYLAGTLGGRWGKKPLLVWIYLVRGALIAGFVLLPVSTATVLGFGAGMGLLWLSTVPLTSGLVATFFGTRYMGMLFGIAFFSHQVGSFLGVSLAGAVYQRTGSYDAMWWGCVALSLLAAVANLPVREQPAERFLRLAGAR</sequence>
<accession>A0A2S5T1Z0</accession>
<dbReference type="PANTHER" id="PTHR11360:SF284">
    <property type="entry name" value="EG:103B4.3 PROTEIN-RELATED"/>
    <property type="match status" value="1"/>
</dbReference>
<evidence type="ECO:0000313" key="9">
    <source>
        <dbReference type="Proteomes" id="UP000294772"/>
    </source>
</evidence>
<feature type="transmembrane region" description="Helical" evidence="4">
    <location>
        <begin position="286"/>
        <end position="306"/>
    </location>
</feature>
<dbReference type="RefSeq" id="WP_104358394.1">
    <property type="nucleotide sequence ID" value="NZ_CP064338.1"/>
</dbReference>
<dbReference type="Pfam" id="PF07690">
    <property type="entry name" value="MFS_1"/>
    <property type="match status" value="1"/>
</dbReference>
<dbReference type="PROSITE" id="PS50850">
    <property type="entry name" value="MFS"/>
    <property type="match status" value="1"/>
</dbReference>
<evidence type="ECO:0000313" key="6">
    <source>
        <dbReference type="EMBL" id="PPE69035.1"/>
    </source>
</evidence>
<organism evidence="6 8">
    <name type="scientific">Caldimonas thermodepolymerans</name>
    <dbReference type="NCBI Taxonomy" id="215580"/>
    <lineage>
        <taxon>Bacteria</taxon>
        <taxon>Pseudomonadati</taxon>
        <taxon>Pseudomonadota</taxon>
        <taxon>Betaproteobacteria</taxon>
        <taxon>Burkholderiales</taxon>
        <taxon>Sphaerotilaceae</taxon>
        <taxon>Caldimonas</taxon>
    </lineage>
</organism>
<gene>
    <name evidence="6" type="ORF">C1702_14315</name>
    <name evidence="7" type="ORF">EV676_10320</name>
</gene>
<feature type="transmembrane region" description="Helical" evidence="4">
    <location>
        <begin position="81"/>
        <end position="99"/>
    </location>
</feature>
<dbReference type="PANTHER" id="PTHR11360">
    <property type="entry name" value="MONOCARBOXYLATE TRANSPORTER"/>
    <property type="match status" value="1"/>
</dbReference>
<keyword evidence="8" id="KW-1185">Reference proteome</keyword>
<evidence type="ECO:0000256" key="3">
    <source>
        <dbReference type="ARBA" id="ARBA00023136"/>
    </source>
</evidence>
<evidence type="ECO:0000259" key="5">
    <source>
        <dbReference type="PROSITE" id="PS50850"/>
    </source>
</evidence>
<dbReference type="InterPro" id="IPR050327">
    <property type="entry name" value="Proton-linked_MCT"/>
</dbReference>
<evidence type="ECO:0000313" key="8">
    <source>
        <dbReference type="Proteomes" id="UP000239406"/>
    </source>
</evidence>
<feature type="transmembrane region" description="Helical" evidence="4">
    <location>
        <begin position="105"/>
        <end position="128"/>
    </location>
</feature>
<dbReference type="EMBL" id="SLXF01000003">
    <property type="protein sequence ID" value="TCP07990.1"/>
    <property type="molecule type" value="Genomic_DNA"/>
</dbReference>
<name>A0A2S5T1Z0_9BURK</name>
<dbReference type="InterPro" id="IPR036259">
    <property type="entry name" value="MFS_trans_sf"/>
</dbReference>
<reference evidence="6 8" key="1">
    <citation type="submission" date="2018-02" db="EMBL/GenBank/DDBJ databases">
        <title>Reclassifiation of [Polyangium] brachysporum DSM 7029 as Guopingzhaonella breviflexa gen. nov., sp. nov., a member of the family Comamonadaceae.</title>
        <authorList>
            <person name="Tang B."/>
        </authorList>
    </citation>
    <scope>NUCLEOTIDE SEQUENCE [LARGE SCALE GENOMIC DNA]</scope>
    <source>
        <strain evidence="6 8">DSM 15344</strain>
    </source>
</reference>
<dbReference type="OrthoDB" id="146345at2"/>
<evidence type="ECO:0000256" key="1">
    <source>
        <dbReference type="ARBA" id="ARBA00022692"/>
    </source>
</evidence>
<keyword evidence="2 4" id="KW-1133">Transmembrane helix</keyword>
<feature type="transmembrane region" description="Helical" evidence="4">
    <location>
        <begin position="344"/>
        <end position="364"/>
    </location>
</feature>
<proteinExistence type="predicted"/>
<dbReference type="GO" id="GO:0022857">
    <property type="term" value="F:transmembrane transporter activity"/>
    <property type="evidence" value="ECO:0007669"/>
    <property type="project" value="InterPro"/>
</dbReference>
<evidence type="ECO:0000256" key="2">
    <source>
        <dbReference type="ARBA" id="ARBA00022989"/>
    </source>
</evidence>
<feature type="transmembrane region" description="Helical" evidence="4">
    <location>
        <begin position="140"/>
        <end position="160"/>
    </location>
</feature>
<dbReference type="Proteomes" id="UP000294772">
    <property type="component" value="Unassembled WGS sequence"/>
</dbReference>
<feature type="transmembrane region" description="Helical" evidence="4">
    <location>
        <begin position="172"/>
        <end position="191"/>
    </location>
</feature>
<protein>
    <submittedName>
        <fullName evidence="6">MFS transporter</fullName>
    </submittedName>
    <submittedName>
        <fullName evidence="7">Nitrate/nitrite transporter NarK</fullName>
    </submittedName>
</protein>
<keyword evidence="3 4" id="KW-0472">Membrane</keyword>
<feature type="transmembrane region" description="Helical" evidence="4">
    <location>
        <begin position="255"/>
        <end position="274"/>
    </location>
</feature>
<feature type="domain" description="Major facilitator superfamily (MFS) profile" evidence="5">
    <location>
        <begin position="12"/>
        <end position="400"/>
    </location>
</feature>
<feature type="transmembrane region" description="Helical" evidence="4">
    <location>
        <begin position="312"/>
        <end position="337"/>
    </location>
</feature>
<dbReference type="InterPro" id="IPR011701">
    <property type="entry name" value="MFS"/>
</dbReference>
<dbReference type="AlphaFoldDB" id="A0A2S5T1Z0"/>
<dbReference type="SUPFAM" id="SSF103473">
    <property type="entry name" value="MFS general substrate transporter"/>
    <property type="match status" value="1"/>
</dbReference>
<comment type="caution">
    <text evidence="6">The sequence shown here is derived from an EMBL/GenBank/DDBJ whole genome shotgun (WGS) entry which is preliminary data.</text>
</comment>
<dbReference type="Proteomes" id="UP000239406">
    <property type="component" value="Unassembled WGS sequence"/>
</dbReference>
<dbReference type="EMBL" id="PSNY01000016">
    <property type="protein sequence ID" value="PPE69035.1"/>
    <property type="molecule type" value="Genomic_DNA"/>
</dbReference>
<evidence type="ECO:0000256" key="4">
    <source>
        <dbReference type="SAM" id="Phobius"/>
    </source>
</evidence>
<keyword evidence="1 4" id="KW-0812">Transmembrane</keyword>
<dbReference type="InterPro" id="IPR020846">
    <property type="entry name" value="MFS_dom"/>
</dbReference>
<reference evidence="7 9" key="2">
    <citation type="submission" date="2019-03" db="EMBL/GenBank/DDBJ databases">
        <title>Genomic Encyclopedia of Type Strains, Phase IV (KMG-IV): sequencing the most valuable type-strain genomes for metagenomic binning, comparative biology and taxonomic classification.</title>
        <authorList>
            <person name="Goeker M."/>
        </authorList>
    </citation>
    <scope>NUCLEOTIDE SEQUENCE [LARGE SCALE GENOMIC DNA]</scope>
    <source>
        <strain evidence="7 9">DSM 15264</strain>
    </source>
</reference>
<dbReference type="Gene3D" id="1.20.1250.20">
    <property type="entry name" value="MFS general substrate transporter like domains"/>
    <property type="match status" value="2"/>
</dbReference>
<dbReference type="CDD" id="cd17355">
    <property type="entry name" value="MFS_YcxA_like"/>
    <property type="match status" value="1"/>
</dbReference>
<evidence type="ECO:0000313" key="7">
    <source>
        <dbReference type="EMBL" id="TCP07990.1"/>
    </source>
</evidence>
<feature type="transmembrane region" description="Helical" evidence="4">
    <location>
        <begin position="376"/>
        <end position="395"/>
    </location>
</feature>